<dbReference type="Proteomes" id="UP000006820">
    <property type="component" value="Chromosome"/>
</dbReference>
<reference evidence="2 3" key="1">
    <citation type="journal article" date="2004" name="Proc. Natl. Acad. Sci. U.S.A.">
        <title>The complete genomic sequence of Nocardia farcinica IFM 10152.</title>
        <authorList>
            <person name="Ishikawa J."/>
            <person name="Yamashita A."/>
            <person name="Mikami Y."/>
            <person name="Hoshino Y."/>
            <person name="Kurita H."/>
            <person name="Hotta K."/>
            <person name="Shiba T."/>
            <person name="Hattori M."/>
        </authorList>
    </citation>
    <scope>NUCLEOTIDE SEQUENCE [LARGE SCALE GENOMIC DNA]</scope>
    <source>
        <strain evidence="2 3">IFM 10152</strain>
    </source>
</reference>
<evidence type="ECO:0000256" key="1">
    <source>
        <dbReference type="SAM" id="MobiDB-lite"/>
    </source>
</evidence>
<evidence type="ECO:0000313" key="3">
    <source>
        <dbReference type="Proteomes" id="UP000006820"/>
    </source>
</evidence>
<dbReference type="AlphaFoldDB" id="B2RGM3"/>
<protein>
    <recommendedName>
        <fullName evidence="4">DNA-directed RNA polymerase subunit beta</fullName>
    </recommendedName>
</protein>
<proteinExistence type="predicted"/>
<dbReference type="EMBL" id="AP006618">
    <property type="protein sequence ID" value="BAG32226.1"/>
    <property type="molecule type" value="Genomic_DNA"/>
</dbReference>
<dbReference type="STRING" id="247156.NFA_33085"/>
<gene>
    <name evidence="2" type="ordered locus">NFA_33085</name>
</gene>
<evidence type="ECO:0000313" key="2">
    <source>
        <dbReference type="EMBL" id="BAG32226.1"/>
    </source>
</evidence>
<feature type="compositionally biased region" description="Basic residues" evidence="1">
    <location>
        <begin position="13"/>
        <end position="25"/>
    </location>
</feature>
<evidence type="ECO:0008006" key="4">
    <source>
        <dbReference type="Google" id="ProtNLM"/>
    </source>
</evidence>
<dbReference type="HOGENOM" id="CLU_135592_0_0_11"/>
<accession>B2RGM3</accession>
<organism evidence="2 3">
    <name type="scientific">Nocardia farcinica (strain IFM 10152)</name>
    <dbReference type="NCBI Taxonomy" id="247156"/>
    <lineage>
        <taxon>Bacteria</taxon>
        <taxon>Bacillati</taxon>
        <taxon>Actinomycetota</taxon>
        <taxon>Actinomycetes</taxon>
        <taxon>Mycobacteriales</taxon>
        <taxon>Nocardiaceae</taxon>
        <taxon>Nocardia</taxon>
    </lineage>
</organism>
<dbReference type="KEGG" id="nfa:NFA_33085"/>
<sequence length="189" mass="20445">MAGVASTDESCRNPRRRRRDPRHLGSRTATEGYRTVGIAFSSDTVITRCDFYRRCGLPAEIDPSGELITFRTGNIGAITVPSALAAQVRLHLRDRGIDGGPIISHLRSKRWTFVVIPGVPDQWQLEGELFRLNVSVAGAGAEIALPAPTPASAAVRCWVQGPAGRSWPSGATVIEALRSCRSKAAWVIE</sequence>
<keyword evidence="3" id="KW-1185">Reference proteome</keyword>
<name>B2RGM3_NOCFA</name>
<feature type="region of interest" description="Disordered" evidence="1">
    <location>
        <begin position="1"/>
        <end position="28"/>
    </location>
</feature>